<keyword evidence="3" id="KW-1185">Reference proteome</keyword>
<sequence length="232" mass="24735">MADGSRAGHALRPNRRCADTSTRRWIPAVGIACTLALGGCTTSVPGAPVSADRDSQAEETDAPPTMSQTGPPTAPLPFTPAIQGRTNERNDGSSFEPCTAYSAQELRDLNIEPASLQDAAKSNSPNFRGCHWTSIKAGPADRTYLDYSQVVGKRISLDAYKREQNFRAWQPDRVVMGRRLAVAPMKYDCTAAFISESAVVTTGAIALYPSPGLTRECDAAVAFATLAISKAP</sequence>
<dbReference type="AlphaFoldDB" id="A0AA90S8I8"/>
<gene>
    <name evidence="2" type="ORF">Q7X28_13515</name>
</gene>
<dbReference type="Pfam" id="PF12079">
    <property type="entry name" value="DUF3558"/>
    <property type="match status" value="1"/>
</dbReference>
<comment type="caution">
    <text evidence="2">The sequence shown here is derived from an EMBL/GenBank/DDBJ whole genome shotgun (WGS) entry which is preliminary data.</text>
</comment>
<accession>A0AA90S8I8</accession>
<dbReference type="RefSeq" id="WP_305111719.1">
    <property type="nucleotide sequence ID" value="NZ_JAUTIX010000005.1"/>
</dbReference>
<reference evidence="2" key="1">
    <citation type="submission" date="2023-08" db="EMBL/GenBank/DDBJ databases">
        <title>The draft genome of Tsukamurella strandjordii strain 050030.</title>
        <authorList>
            <person name="Zhao F."/>
            <person name="Feng Y."/>
            <person name="Zong Z."/>
        </authorList>
    </citation>
    <scope>NUCLEOTIDE SEQUENCE</scope>
    <source>
        <strain evidence="2">050030</strain>
    </source>
</reference>
<dbReference type="EMBL" id="JAUTIX010000005">
    <property type="protein sequence ID" value="MDP0398945.1"/>
    <property type="molecule type" value="Genomic_DNA"/>
</dbReference>
<dbReference type="Proteomes" id="UP001178281">
    <property type="component" value="Unassembled WGS sequence"/>
</dbReference>
<dbReference type="InterPro" id="IPR024520">
    <property type="entry name" value="DUF3558"/>
</dbReference>
<evidence type="ECO:0000313" key="3">
    <source>
        <dbReference type="Proteomes" id="UP001178281"/>
    </source>
</evidence>
<name>A0AA90S8I8_9ACTN</name>
<evidence type="ECO:0000313" key="2">
    <source>
        <dbReference type="EMBL" id="MDP0398945.1"/>
    </source>
</evidence>
<proteinExistence type="predicted"/>
<protein>
    <submittedName>
        <fullName evidence="2">DUF3558 family protein</fullName>
    </submittedName>
</protein>
<evidence type="ECO:0000256" key="1">
    <source>
        <dbReference type="SAM" id="MobiDB-lite"/>
    </source>
</evidence>
<feature type="region of interest" description="Disordered" evidence="1">
    <location>
        <begin position="46"/>
        <end position="96"/>
    </location>
</feature>
<organism evidence="2 3">
    <name type="scientific">Tsukamurella strandjordii</name>
    <dbReference type="NCBI Taxonomy" id="147577"/>
    <lineage>
        <taxon>Bacteria</taxon>
        <taxon>Bacillati</taxon>
        <taxon>Actinomycetota</taxon>
        <taxon>Actinomycetes</taxon>
        <taxon>Mycobacteriales</taxon>
        <taxon>Tsukamurellaceae</taxon>
        <taxon>Tsukamurella</taxon>
    </lineage>
</organism>